<dbReference type="PANTHER" id="PTHR46565:SF20">
    <property type="entry name" value="COLD SHOCK DOMAIN-CONTAINING PROTEIN 4"/>
    <property type="match status" value="1"/>
</dbReference>
<organism evidence="2 3">
    <name type="scientific">Blastococcus jejuensis</name>
    <dbReference type="NCBI Taxonomy" id="351224"/>
    <lineage>
        <taxon>Bacteria</taxon>
        <taxon>Bacillati</taxon>
        <taxon>Actinomycetota</taxon>
        <taxon>Actinomycetes</taxon>
        <taxon>Geodermatophilales</taxon>
        <taxon>Geodermatophilaceae</taxon>
        <taxon>Blastococcus</taxon>
    </lineage>
</organism>
<dbReference type="InterPro" id="IPR002059">
    <property type="entry name" value="CSP_DNA-bd"/>
</dbReference>
<dbReference type="InterPro" id="IPR024437">
    <property type="entry name" value="DUF3825"/>
</dbReference>
<dbReference type="Proteomes" id="UP001499924">
    <property type="component" value="Unassembled WGS sequence"/>
</dbReference>
<dbReference type="Pfam" id="PF00313">
    <property type="entry name" value="CSD"/>
    <property type="match status" value="2"/>
</dbReference>
<dbReference type="PRINTS" id="PR00050">
    <property type="entry name" value="COLDSHOCK"/>
</dbReference>
<feature type="domain" description="CSD" evidence="1">
    <location>
        <begin position="73"/>
        <end position="139"/>
    </location>
</feature>
<name>A0ABP6PIK1_9ACTN</name>
<evidence type="ECO:0000259" key="1">
    <source>
        <dbReference type="PROSITE" id="PS51857"/>
    </source>
</evidence>
<keyword evidence="3" id="KW-1185">Reference proteome</keyword>
<dbReference type="InterPro" id="IPR012340">
    <property type="entry name" value="NA-bd_OB-fold"/>
</dbReference>
<evidence type="ECO:0000313" key="3">
    <source>
        <dbReference type="Proteomes" id="UP001499924"/>
    </source>
</evidence>
<dbReference type="PANTHER" id="PTHR46565">
    <property type="entry name" value="COLD SHOCK DOMAIN PROTEIN 2"/>
    <property type="match status" value="1"/>
</dbReference>
<proteinExistence type="predicted"/>
<dbReference type="CDD" id="cd04458">
    <property type="entry name" value="CSP_CDS"/>
    <property type="match status" value="1"/>
</dbReference>
<dbReference type="SMART" id="SM00357">
    <property type="entry name" value="CSP"/>
    <property type="match status" value="2"/>
</dbReference>
<dbReference type="Pfam" id="PF12873">
    <property type="entry name" value="DUF3825"/>
    <property type="match status" value="1"/>
</dbReference>
<dbReference type="SUPFAM" id="SSF50249">
    <property type="entry name" value="Nucleic acid-binding proteins"/>
    <property type="match status" value="2"/>
</dbReference>
<evidence type="ECO:0000313" key="2">
    <source>
        <dbReference type="EMBL" id="GAA3179901.1"/>
    </source>
</evidence>
<sequence length="397" mass="44450">MGAMGKGATVKFFDDHKGFGFVEVPGLGDAYVHRSVLPGEGYRTLVSGEPILVDVTEGERGLQVAAVHPPPQRRSGSVASFDFARGFGKIADTEARDEVFVHYSNILSAGGKAELVVGEPVEFFRKPTERGDQAIYVKRLDARHPWDRFAFVPSEAYQRLAGLAEPEDWTLEAEDSMATSGRLPILESYVRYTFARVEEQGKVAEGVRTDGSRVSAFNTGLVTPNQEEIYGFFAEAARDESHEWRFVDWTKASDNRISGAFEIRPALAQYWEDPEALFYDVRRPLILDWDHFVEDNIHRYPEGFRDNPPLARAATMAAVETAKQRVARNYKTAVPQFHRGEVQLLLPLSIDGSGRAQLALVVRRVGSEYVGETVLPLHMAIKNARLLARPDRDWLQP</sequence>
<dbReference type="InterPro" id="IPR011129">
    <property type="entry name" value="CSD"/>
</dbReference>
<dbReference type="Gene3D" id="2.40.50.140">
    <property type="entry name" value="Nucleic acid-binding proteins"/>
    <property type="match status" value="2"/>
</dbReference>
<accession>A0ABP6PIK1</accession>
<dbReference type="RefSeq" id="WP_344690556.1">
    <property type="nucleotide sequence ID" value="NZ_BAAAVV010000012.1"/>
</dbReference>
<dbReference type="PROSITE" id="PS51857">
    <property type="entry name" value="CSD_2"/>
    <property type="match status" value="2"/>
</dbReference>
<dbReference type="EMBL" id="BAAAVV010000012">
    <property type="protein sequence ID" value="GAA3179901.1"/>
    <property type="molecule type" value="Genomic_DNA"/>
</dbReference>
<reference evidence="3" key="1">
    <citation type="journal article" date="2019" name="Int. J. Syst. Evol. Microbiol.">
        <title>The Global Catalogue of Microorganisms (GCM) 10K type strain sequencing project: providing services to taxonomists for standard genome sequencing and annotation.</title>
        <authorList>
            <consortium name="The Broad Institute Genomics Platform"/>
            <consortium name="The Broad Institute Genome Sequencing Center for Infectious Disease"/>
            <person name="Wu L."/>
            <person name="Ma J."/>
        </authorList>
    </citation>
    <scope>NUCLEOTIDE SEQUENCE [LARGE SCALE GENOMIC DNA]</scope>
    <source>
        <strain evidence="3">JCM 15614</strain>
    </source>
</reference>
<protein>
    <recommendedName>
        <fullName evidence="1">CSD domain-containing protein</fullName>
    </recommendedName>
</protein>
<comment type="caution">
    <text evidence="2">The sequence shown here is derived from an EMBL/GenBank/DDBJ whole genome shotgun (WGS) entry which is preliminary data.</text>
</comment>
<feature type="domain" description="CSD" evidence="1">
    <location>
        <begin position="5"/>
        <end position="69"/>
    </location>
</feature>
<gene>
    <name evidence="2" type="ORF">GCM10010531_37410</name>
</gene>